<proteinExistence type="predicted"/>
<keyword evidence="2" id="KW-1185">Reference proteome</keyword>
<reference evidence="1" key="1">
    <citation type="journal article" date="2023" name="bioRxiv">
        <title>Improved chromosome-level genome assembly for marigold (Tagetes erecta).</title>
        <authorList>
            <person name="Jiang F."/>
            <person name="Yuan L."/>
            <person name="Wang S."/>
            <person name="Wang H."/>
            <person name="Xu D."/>
            <person name="Wang A."/>
            <person name="Fan W."/>
        </authorList>
    </citation>
    <scope>NUCLEOTIDE SEQUENCE</scope>
    <source>
        <strain evidence="1">WSJ</strain>
        <tissue evidence="1">Leaf</tissue>
    </source>
</reference>
<comment type="caution">
    <text evidence="1">The sequence shown here is derived from an EMBL/GenBank/DDBJ whole genome shotgun (WGS) entry which is preliminary data.</text>
</comment>
<evidence type="ECO:0000313" key="1">
    <source>
        <dbReference type="EMBL" id="KAK1425543.1"/>
    </source>
</evidence>
<name>A0AAD8KQ09_TARER</name>
<dbReference type="Proteomes" id="UP001229421">
    <property type="component" value="Unassembled WGS sequence"/>
</dbReference>
<gene>
    <name evidence="1" type="ORF">QVD17_20897</name>
</gene>
<dbReference type="EMBL" id="JAUHHV010000005">
    <property type="protein sequence ID" value="KAK1425543.1"/>
    <property type="molecule type" value="Genomic_DNA"/>
</dbReference>
<sequence length="129" mass="14690">MLFLFNVLVANLGWSVLCDIRGAFSIYMININSSHLELSFFGRASCLLLKRVLGSYLCTFNYGLGLLASLVVAQKLAATCDTSYKPNSKFAIENIHLGHRFPLLDDSYFQWFWGVFWLMSDTRLVDIFS</sequence>
<evidence type="ECO:0000313" key="2">
    <source>
        <dbReference type="Proteomes" id="UP001229421"/>
    </source>
</evidence>
<accession>A0AAD8KQ09</accession>
<dbReference type="AlphaFoldDB" id="A0AAD8KQ09"/>
<protein>
    <submittedName>
        <fullName evidence="1">Uncharacterized protein</fullName>
    </submittedName>
</protein>
<organism evidence="1 2">
    <name type="scientific">Tagetes erecta</name>
    <name type="common">African marigold</name>
    <dbReference type="NCBI Taxonomy" id="13708"/>
    <lineage>
        <taxon>Eukaryota</taxon>
        <taxon>Viridiplantae</taxon>
        <taxon>Streptophyta</taxon>
        <taxon>Embryophyta</taxon>
        <taxon>Tracheophyta</taxon>
        <taxon>Spermatophyta</taxon>
        <taxon>Magnoliopsida</taxon>
        <taxon>eudicotyledons</taxon>
        <taxon>Gunneridae</taxon>
        <taxon>Pentapetalae</taxon>
        <taxon>asterids</taxon>
        <taxon>campanulids</taxon>
        <taxon>Asterales</taxon>
        <taxon>Asteraceae</taxon>
        <taxon>Asteroideae</taxon>
        <taxon>Heliantheae alliance</taxon>
        <taxon>Tageteae</taxon>
        <taxon>Tagetes</taxon>
    </lineage>
</organism>